<dbReference type="Proteomes" id="UP000265489">
    <property type="component" value="Unassembled WGS sequence"/>
</dbReference>
<evidence type="ECO:0000313" key="14">
    <source>
        <dbReference type="EMBL" id="RGU89628.1"/>
    </source>
</evidence>
<dbReference type="GO" id="GO:0006271">
    <property type="term" value="P:DNA strand elongation involved in DNA replication"/>
    <property type="evidence" value="ECO:0007669"/>
    <property type="project" value="TreeGrafter"/>
</dbReference>
<evidence type="ECO:0000256" key="5">
    <source>
        <dbReference type="ARBA" id="ARBA00022679"/>
    </source>
</evidence>
<dbReference type="Gene3D" id="3.10.150.10">
    <property type="entry name" value="DNA Polymerase III, subunit A, domain 2"/>
    <property type="match status" value="1"/>
</dbReference>
<keyword evidence="9" id="KW-0238">DNA-binding</keyword>
<keyword evidence="8 10" id="KW-0239">DNA-directed DNA polymerase</keyword>
<keyword evidence="7 10" id="KW-0235">DNA replication</keyword>
<dbReference type="SUPFAM" id="SSF55979">
    <property type="entry name" value="DNA clamp"/>
    <property type="match status" value="3"/>
</dbReference>
<organism evidence="14 15">
    <name type="scientific">Holdemanella biformis</name>
    <dbReference type="NCBI Taxonomy" id="1735"/>
    <lineage>
        <taxon>Bacteria</taxon>
        <taxon>Bacillati</taxon>
        <taxon>Bacillota</taxon>
        <taxon>Erysipelotrichia</taxon>
        <taxon>Erysipelotrichales</taxon>
        <taxon>Erysipelotrichaceae</taxon>
        <taxon>Holdemanella</taxon>
    </lineage>
</organism>
<dbReference type="Pfam" id="PF00712">
    <property type="entry name" value="DNA_pol3_beta"/>
    <property type="match status" value="1"/>
</dbReference>
<comment type="similarity">
    <text evidence="2 10">Belongs to the beta sliding clamp family.</text>
</comment>
<dbReference type="InterPro" id="IPR046938">
    <property type="entry name" value="DNA_clamp_sf"/>
</dbReference>
<evidence type="ECO:0000256" key="8">
    <source>
        <dbReference type="ARBA" id="ARBA00022932"/>
    </source>
</evidence>
<dbReference type="InterPro" id="IPR022634">
    <property type="entry name" value="DNA_polIII_beta_N"/>
</dbReference>
<feature type="domain" description="DNA polymerase III beta sliding clamp N-terminal" evidence="11">
    <location>
        <begin position="1"/>
        <end position="124"/>
    </location>
</feature>
<dbReference type="Pfam" id="PF02768">
    <property type="entry name" value="DNA_pol3_beta_3"/>
    <property type="match status" value="1"/>
</dbReference>
<keyword evidence="6 10" id="KW-0548">Nucleotidyltransferase</keyword>
<dbReference type="CDD" id="cd00140">
    <property type="entry name" value="beta_clamp"/>
    <property type="match status" value="1"/>
</dbReference>
<dbReference type="RefSeq" id="WP_118325730.1">
    <property type="nucleotide sequence ID" value="NZ_CATXNH010000068.1"/>
</dbReference>
<dbReference type="GO" id="GO:0008408">
    <property type="term" value="F:3'-5' exonuclease activity"/>
    <property type="evidence" value="ECO:0007669"/>
    <property type="project" value="InterPro"/>
</dbReference>
<dbReference type="GO" id="GO:0005737">
    <property type="term" value="C:cytoplasm"/>
    <property type="evidence" value="ECO:0007669"/>
    <property type="project" value="UniProtKB-SubCell"/>
</dbReference>
<evidence type="ECO:0000256" key="9">
    <source>
        <dbReference type="ARBA" id="ARBA00023125"/>
    </source>
</evidence>
<feature type="domain" description="DNA polymerase III beta sliding clamp central" evidence="12">
    <location>
        <begin position="135"/>
        <end position="246"/>
    </location>
</feature>
<dbReference type="GO" id="GO:0009360">
    <property type="term" value="C:DNA polymerase III complex"/>
    <property type="evidence" value="ECO:0007669"/>
    <property type="project" value="InterPro"/>
</dbReference>
<keyword evidence="4 10" id="KW-0963">Cytoplasm</keyword>
<dbReference type="Gene3D" id="3.70.10.10">
    <property type="match status" value="1"/>
</dbReference>
<dbReference type="GeneID" id="66580188"/>
<evidence type="ECO:0000259" key="13">
    <source>
        <dbReference type="Pfam" id="PF02768"/>
    </source>
</evidence>
<sequence length="372" mass="41665">MHFSIDRKYFYDKLSIVSRAISVFSPLPALSGICIDLKDDSMTLTGSDSNISIRTVIVPGELNNLDIEEEGSIIIDSKYLLEIVRKLDCKNIEIEVIDYSLVRISSDNGQFNLNGIRSNEYPDIDFTQPNHHFVLKATDLKSIVSQTAFACSDKDQRPVLMGVNFNSQGNMLYCSGTDSYRLARKTIELGSSQDFNITIPSKSLTEVVRSVSDDDTIDIFADSKKAQFVFDKTIIQTRLIDGTFPDVQRIIPTSCVSKMLVDSYEIAGTIDRTNFIRNDKVHLIKLECTPQETHVKTYSSEIGNSDEVLTKCEYEGEEISLTCNGTYMLDAIKALGCEKVLIEFSGFMKPIKVSNPEDASVLMILVPIRSYD</sequence>
<comment type="subunit">
    <text evidence="10">Forms a ring-shaped head-to-tail homodimer around DNA.</text>
</comment>
<reference evidence="14 15" key="1">
    <citation type="submission" date="2018-08" db="EMBL/GenBank/DDBJ databases">
        <title>A genome reference for cultivated species of the human gut microbiota.</title>
        <authorList>
            <person name="Zou Y."/>
            <person name="Xue W."/>
            <person name="Luo G."/>
        </authorList>
    </citation>
    <scope>NUCLEOTIDE SEQUENCE [LARGE SCALE GENOMIC DNA]</scope>
    <source>
        <strain evidence="14 15">AF15-20</strain>
    </source>
</reference>
<evidence type="ECO:0000259" key="11">
    <source>
        <dbReference type="Pfam" id="PF00712"/>
    </source>
</evidence>
<dbReference type="InterPro" id="IPR022635">
    <property type="entry name" value="DNA_polIII_beta_C"/>
</dbReference>
<name>A0A395W6G2_9FIRM</name>
<gene>
    <name evidence="14" type="primary">dnaN</name>
    <name evidence="14" type="ORF">DWW32_10540</name>
</gene>
<evidence type="ECO:0000256" key="1">
    <source>
        <dbReference type="ARBA" id="ARBA00004496"/>
    </source>
</evidence>
<dbReference type="PIRSF" id="PIRSF000804">
    <property type="entry name" value="DNA_pol_III_b"/>
    <property type="match status" value="1"/>
</dbReference>
<comment type="caution">
    <text evidence="14">The sequence shown here is derived from an EMBL/GenBank/DDBJ whole genome shotgun (WGS) entry which is preliminary data.</text>
</comment>
<dbReference type="InterPro" id="IPR001001">
    <property type="entry name" value="DNA_polIII_beta"/>
</dbReference>
<dbReference type="NCBIfam" id="TIGR00663">
    <property type="entry name" value="dnan"/>
    <property type="match status" value="1"/>
</dbReference>
<evidence type="ECO:0000256" key="6">
    <source>
        <dbReference type="ARBA" id="ARBA00022695"/>
    </source>
</evidence>
<comment type="subcellular location">
    <subcellularLocation>
        <location evidence="1 10">Cytoplasm</location>
    </subcellularLocation>
</comment>
<dbReference type="AlphaFoldDB" id="A0A395W6G2"/>
<comment type="function">
    <text evidence="10">Confers DNA tethering and processivity to DNA polymerases and other proteins. Acts as a clamp, forming a ring around DNA (a reaction catalyzed by the clamp-loading complex) which diffuses in an ATP-independent manner freely and bidirectionally along dsDNA. Initially characterized for its ability to contact the catalytic subunit of DNA polymerase III (Pol III), a complex, multichain enzyme responsible for most of the replicative synthesis in bacteria; Pol III exhibits 3'-5' exonuclease proofreading activity. The beta chain is required for initiation of replication as well as for processivity of DNA replication.</text>
</comment>
<evidence type="ECO:0000256" key="2">
    <source>
        <dbReference type="ARBA" id="ARBA00010752"/>
    </source>
</evidence>
<dbReference type="GO" id="GO:0003677">
    <property type="term" value="F:DNA binding"/>
    <property type="evidence" value="ECO:0007669"/>
    <property type="project" value="UniProtKB-UniRule"/>
</dbReference>
<dbReference type="GO" id="GO:0003887">
    <property type="term" value="F:DNA-directed DNA polymerase activity"/>
    <property type="evidence" value="ECO:0007669"/>
    <property type="project" value="UniProtKB-UniRule"/>
</dbReference>
<keyword evidence="5 10" id="KW-0808">Transferase</keyword>
<dbReference type="SMART" id="SM00480">
    <property type="entry name" value="POL3Bc"/>
    <property type="match status" value="1"/>
</dbReference>
<evidence type="ECO:0000256" key="10">
    <source>
        <dbReference type="PIRNR" id="PIRNR000804"/>
    </source>
</evidence>
<feature type="domain" description="DNA polymerase III beta sliding clamp C-terminal" evidence="13">
    <location>
        <begin position="249"/>
        <end position="369"/>
    </location>
</feature>
<dbReference type="PANTHER" id="PTHR30478:SF0">
    <property type="entry name" value="BETA SLIDING CLAMP"/>
    <property type="match status" value="1"/>
</dbReference>
<evidence type="ECO:0000256" key="4">
    <source>
        <dbReference type="ARBA" id="ARBA00022490"/>
    </source>
</evidence>
<evidence type="ECO:0000256" key="3">
    <source>
        <dbReference type="ARBA" id="ARBA00021035"/>
    </source>
</evidence>
<accession>A0A395W6G2</accession>
<proteinExistence type="inferred from homology"/>
<evidence type="ECO:0000313" key="15">
    <source>
        <dbReference type="Proteomes" id="UP000265489"/>
    </source>
</evidence>
<protein>
    <recommendedName>
        <fullName evidence="3 10">Beta sliding clamp</fullName>
    </recommendedName>
</protein>
<dbReference type="EMBL" id="QRYQ01000025">
    <property type="protein sequence ID" value="RGU89628.1"/>
    <property type="molecule type" value="Genomic_DNA"/>
</dbReference>
<evidence type="ECO:0000259" key="12">
    <source>
        <dbReference type="Pfam" id="PF02767"/>
    </source>
</evidence>
<dbReference type="InterPro" id="IPR022637">
    <property type="entry name" value="DNA_polIII_beta_cen"/>
</dbReference>
<dbReference type="PANTHER" id="PTHR30478">
    <property type="entry name" value="DNA POLYMERASE III SUBUNIT BETA"/>
    <property type="match status" value="1"/>
</dbReference>
<dbReference type="Pfam" id="PF02767">
    <property type="entry name" value="DNA_pol3_beta_2"/>
    <property type="match status" value="1"/>
</dbReference>
<evidence type="ECO:0000256" key="7">
    <source>
        <dbReference type="ARBA" id="ARBA00022705"/>
    </source>
</evidence>